<dbReference type="GO" id="GO:0061630">
    <property type="term" value="F:ubiquitin protein ligase activity"/>
    <property type="evidence" value="ECO:0007669"/>
    <property type="project" value="UniProtKB-EC"/>
</dbReference>
<reference evidence="9" key="1">
    <citation type="submission" date="2020-04" db="EMBL/GenBank/DDBJ databases">
        <authorList>
            <person name="Alioto T."/>
            <person name="Alioto T."/>
            <person name="Gomez Garrido J."/>
        </authorList>
    </citation>
    <scope>NUCLEOTIDE SEQUENCE</scope>
    <source>
        <strain evidence="9">A484AB</strain>
    </source>
</reference>
<keyword evidence="9" id="KW-0436">Ligase</keyword>
<dbReference type="PROSITE" id="PS50089">
    <property type="entry name" value="ZF_RING_2"/>
    <property type="match status" value="1"/>
</dbReference>
<accession>A0A7D9LSB8</accession>
<dbReference type="Gene3D" id="3.30.40.10">
    <property type="entry name" value="Zinc/RING finger domain, C3HC4 (zinc finger)"/>
    <property type="match status" value="1"/>
</dbReference>
<comment type="caution">
    <text evidence="9">The sequence shown here is derived from an EMBL/GenBank/DDBJ whole genome shotgun (WGS) entry which is preliminary data.</text>
</comment>
<dbReference type="Pfam" id="PF13920">
    <property type="entry name" value="zf-C3HC4_3"/>
    <property type="match status" value="1"/>
</dbReference>
<organism evidence="9 10">
    <name type="scientific">Paramuricea clavata</name>
    <name type="common">Red gorgonian</name>
    <name type="synonym">Violescent sea-whip</name>
    <dbReference type="NCBI Taxonomy" id="317549"/>
    <lineage>
        <taxon>Eukaryota</taxon>
        <taxon>Metazoa</taxon>
        <taxon>Cnidaria</taxon>
        <taxon>Anthozoa</taxon>
        <taxon>Octocorallia</taxon>
        <taxon>Malacalcyonacea</taxon>
        <taxon>Plexauridae</taxon>
        <taxon>Paramuricea</taxon>
    </lineage>
</organism>
<dbReference type="CDD" id="cd16541">
    <property type="entry name" value="RING-HC_RNF123"/>
    <property type="match status" value="1"/>
</dbReference>
<dbReference type="InterPro" id="IPR045129">
    <property type="entry name" value="RNF123/RKP/RSPRY1"/>
</dbReference>
<dbReference type="GO" id="GO:0016567">
    <property type="term" value="P:protein ubiquitination"/>
    <property type="evidence" value="ECO:0007669"/>
    <property type="project" value="UniProtKB-ARBA"/>
</dbReference>
<sequence length="411" mass="46200">MASFFAENFCESKIVNPDLRDTIIQGLVTFSCYADCLKALEILPLTSQERVVSTLMGAYEKRTWVQTTWILIRFWKGCGFAFNYSLQPWGQMSGISDHGLQRVNLQPPCPSPVYQHVLAKLCSEDKVLSSGFLNGVLNQLNWAFSEFIGMLQQIQSLPNIAVENRQLKTCIVCFELTVGLLRVLEMVCTVAPQLFTDWENFPSAEMNISRLFQLVTQAFNRLTASANIFENVTRLHLPGFDCVDRLPLLSALAGIMLALLKRSKPASIDCACSVLFAEPGFQFESFQLLFDRESNGGKPVSGFSFSHYKVVSEKELQELEELSKILSTYKDQVHLKRQASFDTEELCTICYAMPQSAVFVPCGHKSCRACISRHLMNSKICFFCKETVEKFEDCSASQKDATKDTSSCVSL</sequence>
<keyword evidence="6" id="KW-0833">Ubl conjugation pathway</keyword>
<dbReference type="Proteomes" id="UP001152795">
    <property type="component" value="Unassembled WGS sequence"/>
</dbReference>
<dbReference type="EC" id="2.3.2.27" evidence="2"/>
<evidence type="ECO:0000256" key="3">
    <source>
        <dbReference type="ARBA" id="ARBA00022679"/>
    </source>
</evidence>
<comment type="catalytic activity">
    <reaction evidence="1">
        <text>S-ubiquitinyl-[E2 ubiquitin-conjugating enzyme]-L-cysteine + [acceptor protein]-L-lysine = [E2 ubiquitin-conjugating enzyme]-L-cysteine + N(6)-ubiquitinyl-[acceptor protein]-L-lysine.</text>
        <dbReference type="EC" id="2.3.2.27"/>
    </reaction>
</comment>
<evidence type="ECO:0000256" key="2">
    <source>
        <dbReference type="ARBA" id="ARBA00012483"/>
    </source>
</evidence>
<evidence type="ECO:0000256" key="5">
    <source>
        <dbReference type="ARBA" id="ARBA00022771"/>
    </source>
</evidence>
<keyword evidence="10" id="KW-1185">Reference proteome</keyword>
<evidence type="ECO:0000313" key="10">
    <source>
        <dbReference type="Proteomes" id="UP001152795"/>
    </source>
</evidence>
<keyword evidence="4" id="KW-0479">Metal-binding</keyword>
<keyword evidence="5" id="KW-0863">Zinc-finger</keyword>
<dbReference type="InterPro" id="IPR001841">
    <property type="entry name" value="Znf_RING"/>
</dbReference>
<dbReference type="SUPFAM" id="SSF57850">
    <property type="entry name" value="RING/U-box"/>
    <property type="match status" value="1"/>
</dbReference>
<dbReference type="PANTHER" id="PTHR13363">
    <property type="entry name" value="RING FINGER AND SRY DOMAIN-CONTAINING"/>
    <property type="match status" value="1"/>
</dbReference>
<dbReference type="InterPro" id="IPR013083">
    <property type="entry name" value="Znf_RING/FYVE/PHD"/>
</dbReference>
<proteinExistence type="predicted"/>
<dbReference type="OrthoDB" id="5954453at2759"/>
<name>A0A7D9LSB8_PARCT</name>
<feature type="domain" description="RING-type" evidence="8">
    <location>
        <begin position="347"/>
        <end position="385"/>
    </location>
</feature>
<gene>
    <name evidence="9" type="ORF">PACLA_8A051395</name>
</gene>
<dbReference type="GO" id="GO:0005737">
    <property type="term" value="C:cytoplasm"/>
    <property type="evidence" value="ECO:0007669"/>
    <property type="project" value="TreeGrafter"/>
</dbReference>
<dbReference type="GO" id="GO:0008270">
    <property type="term" value="F:zinc ion binding"/>
    <property type="evidence" value="ECO:0007669"/>
    <property type="project" value="UniProtKB-KW"/>
</dbReference>
<dbReference type="Pfam" id="PF25576">
    <property type="entry name" value="TPR_RNF123"/>
    <property type="match status" value="1"/>
</dbReference>
<evidence type="ECO:0000256" key="6">
    <source>
        <dbReference type="ARBA" id="ARBA00022786"/>
    </source>
</evidence>
<evidence type="ECO:0000313" key="9">
    <source>
        <dbReference type="EMBL" id="CAB4038568.1"/>
    </source>
</evidence>
<dbReference type="GO" id="GO:0016874">
    <property type="term" value="F:ligase activity"/>
    <property type="evidence" value="ECO:0007669"/>
    <property type="project" value="UniProtKB-KW"/>
</dbReference>
<dbReference type="FunFam" id="3.30.40.10:FF:000133">
    <property type="entry name" value="E3 ubiquitin-protein ligase RNF123"/>
    <property type="match status" value="1"/>
</dbReference>
<keyword evidence="3" id="KW-0808">Transferase</keyword>
<protein>
    <recommendedName>
        <fullName evidence="2">RING-type E3 ubiquitin transferase</fullName>
        <ecNumber evidence="2">2.3.2.27</ecNumber>
    </recommendedName>
</protein>
<dbReference type="PANTHER" id="PTHR13363:SF5">
    <property type="entry name" value="E3 UBIQUITIN-PROTEIN LIGASE RNF123"/>
    <property type="match status" value="1"/>
</dbReference>
<evidence type="ECO:0000256" key="4">
    <source>
        <dbReference type="ARBA" id="ARBA00022723"/>
    </source>
</evidence>
<evidence type="ECO:0000256" key="7">
    <source>
        <dbReference type="ARBA" id="ARBA00022833"/>
    </source>
</evidence>
<dbReference type="InterPro" id="IPR057987">
    <property type="entry name" value="TPR_RNF123/RKP"/>
</dbReference>
<dbReference type="AlphaFoldDB" id="A0A7D9LSB8"/>
<dbReference type="EMBL" id="CACRXK020024359">
    <property type="protein sequence ID" value="CAB4038568.1"/>
    <property type="molecule type" value="Genomic_DNA"/>
</dbReference>
<evidence type="ECO:0000259" key="8">
    <source>
        <dbReference type="PROSITE" id="PS50089"/>
    </source>
</evidence>
<evidence type="ECO:0000256" key="1">
    <source>
        <dbReference type="ARBA" id="ARBA00000900"/>
    </source>
</evidence>
<dbReference type="SMART" id="SM00184">
    <property type="entry name" value="RING"/>
    <property type="match status" value="1"/>
</dbReference>
<keyword evidence="7" id="KW-0862">Zinc</keyword>
<dbReference type="GO" id="GO:0051603">
    <property type="term" value="P:proteolysis involved in protein catabolic process"/>
    <property type="evidence" value="ECO:0007669"/>
    <property type="project" value="TreeGrafter"/>
</dbReference>